<dbReference type="EMBL" id="CP051140">
    <property type="protein sequence ID" value="QIW98145.1"/>
    <property type="molecule type" value="Genomic_DNA"/>
</dbReference>
<dbReference type="Pfam" id="PF07883">
    <property type="entry name" value="Cupin_2"/>
    <property type="match status" value="1"/>
</dbReference>
<dbReference type="InterPro" id="IPR013096">
    <property type="entry name" value="Cupin_2"/>
</dbReference>
<feature type="domain" description="Cupin type-2" evidence="2">
    <location>
        <begin position="108"/>
        <end position="174"/>
    </location>
</feature>
<reference evidence="3 4" key="1">
    <citation type="journal article" date="2016" name="Sci. Rep.">
        <title>Peltaster fructicola genome reveals evolution from an invasive phytopathogen to an ectophytic parasite.</title>
        <authorList>
            <person name="Xu C."/>
            <person name="Chen H."/>
            <person name="Gleason M.L."/>
            <person name="Xu J.R."/>
            <person name="Liu H."/>
            <person name="Zhang R."/>
            <person name="Sun G."/>
        </authorList>
    </citation>
    <scope>NUCLEOTIDE SEQUENCE [LARGE SCALE GENOMIC DNA]</scope>
    <source>
        <strain evidence="3 4">LNHT1506</strain>
    </source>
</reference>
<evidence type="ECO:0000313" key="3">
    <source>
        <dbReference type="EMBL" id="QIW98145.1"/>
    </source>
</evidence>
<evidence type="ECO:0000313" key="4">
    <source>
        <dbReference type="Proteomes" id="UP000503462"/>
    </source>
</evidence>
<sequence length="194" mass="20695">MDELGEGSRDVRNTYLSGELRASFGHIGSSMSDLDIIFVTVVCTHTSILTASTFNQSRSSTPTMPSHEQKPVQVAEASSLKASGGQTGGMIRQNAFVDVADNICGLRMIAKPHSSSDVHHHGDQNTIIFAHSGVGIVVSEGGNKRVTLHPGDFAFIPAYAEHQEVNESDEDIVWSIVRSGGSPCTVNIDGWGKS</sequence>
<feature type="compositionally biased region" description="Polar residues" evidence="1">
    <location>
        <begin position="55"/>
        <end position="66"/>
    </location>
</feature>
<evidence type="ECO:0000256" key="1">
    <source>
        <dbReference type="SAM" id="MobiDB-lite"/>
    </source>
</evidence>
<proteinExistence type="predicted"/>
<dbReference type="OrthoDB" id="3511549at2759"/>
<dbReference type="AlphaFoldDB" id="A0A6H0XTZ5"/>
<dbReference type="InterPro" id="IPR011051">
    <property type="entry name" value="RmlC_Cupin_sf"/>
</dbReference>
<dbReference type="Proteomes" id="UP000503462">
    <property type="component" value="Chromosome 2"/>
</dbReference>
<protein>
    <recommendedName>
        <fullName evidence="2">Cupin type-2 domain-containing protein</fullName>
    </recommendedName>
</protein>
<dbReference type="InterPro" id="IPR014710">
    <property type="entry name" value="RmlC-like_jellyroll"/>
</dbReference>
<dbReference type="SUPFAM" id="SSF51182">
    <property type="entry name" value="RmlC-like cupins"/>
    <property type="match status" value="1"/>
</dbReference>
<evidence type="ECO:0000259" key="2">
    <source>
        <dbReference type="Pfam" id="PF07883"/>
    </source>
</evidence>
<dbReference type="Gene3D" id="2.60.120.10">
    <property type="entry name" value="Jelly Rolls"/>
    <property type="match status" value="1"/>
</dbReference>
<accession>A0A6H0XTZ5</accession>
<organism evidence="3 4">
    <name type="scientific">Peltaster fructicola</name>
    <dbReference type="NCBI Taxonomy" id="286661"/>
    <lineage>
        <taxon>Eukaryota</taxon>
        <taxon>Fungi</taxon>
        <taxon>Dikarya</taxon>
        <taxon>Ascomycota</taxon>
        <taxon>Pezizomycotina</taxon>
        <taxon>Dothideomycetes</taxon>
        <taxon>Dothideomycetes incertae sedis</taxon>
        <taxon>Peltaster</taxon>
    </lineage>
</organism>
<feature type="region of interest" description="Disordered" evidence="1">
    <location>
        <begin position="55"/>
        <end position="78"/>
    </location>
</feature>
<gene>
    <name evidence="3" type="ORF">AMS68_003663</name>
</gene>
<name>A0A6H0XTZ5_9PEZI</name>
<keyword evidence="4" id="KW-1185">Reference proteome</keyword>